<keyword evidence="3" id="KW-1185">Reference proteome</keyword>
<dbReference type="Proteomes" id="UP000053676">
    <property type="component" value="Unassembled WGS sequence"/>
</dbReference>
<feature type="signal peptide" evidence="1">
    <location>
        <begin position="1"/>
        <end position="16"/>
    </location>
</feature>
<dbReference type="AlphaFoldDB" id="W2TD02"/>
<evidence type="ECO:0000313" key="3">
    <source>
        <dbReference type="Proteomes" id="UP000053676"/>
    </source>
</evidence>
<evidence type="ECO:0000313" key="2">
    <source>
        <dbReference type="EMBL" id="ETN78877.1"/>
    </source>
</evidence>
<dbReference type="KEGG" id="nai:NECAME_02741"/>
<accession>W2TD02</accession>
<keyword evidence="1" id="KW-0732">Signal</keyword>
<sequence length="124" mass="13542">MFIFLLGLISIAGAAANPLTARSVCANPPRGDDKIRKAFFEGHNKIRQELATGLMDDDGGALTGSTSLFMLAAYMLKNLYDYEFEIVCVSTSSKKLINAKFSTIVSVGDASYSSRTTANWKYRL</sequence>
<reference evidence="3" key="1">
    <citation type="journal article" date="2014" name="Nat. Genet.">
        <title>Genome of the human hookworm Necator americanus.</title>
        <authorList>
            <person name="Tang Y.T."/>
            <person name="Gao X."/>
            <person name="Rosa B.A."/>
            <person name="Abubucker S."/>
            <person name="Hallsworth-Pepin K."/>
            <person name="Martin J."/>
            <person name="Tyagi R."/>
            <person name="Heizer E."/>
            <person name="Zhang X."/>
            <person name="Bhonagiri-Palsikar V."/>
            <person name="Minx P."/>
            <person name="Warren W.C."/>
            <person name="Wang Q."/>
            <person name="Zhan B."/>
            <person name="Hotez P.J."/>
            <person name="Sternberg P.W."/>
            <person name="Dougall A."/>
            <person name="Gaze S.T."/>
            <person name="Mulvenna J."/>
            <person name="Sotillo J."/>
            <person name="Ranganathan S."/>
            <person name="Rabelo E.M."/>
            <person name="Wilson R.K."/>
            <person name="Felgner P.L."/>
            <person name="Bethony J."/>
            <person name="Hawdon J.M."/>
            <person name="Gasser R.B."/>
            <person name="Loukas A."/>
            <person name="Mitreva M."/>
        </authorList>
    </citation>
    <scope>NUCLEOTIDE SEQUENCE [LARGE SCALE GENOMIC DNA]</scope>
</reference>
<gene>
    <name evidence="2" type="ORF">NECAME_02741</name>
</gene>
<proteinExistence type="predicted"/>
<evidence type="ECO:0000256" key="1">
    <source>
        <dbReference type="SAM" id="SignalP"/>
    </source>
</evidence>
<evidence type="ECO:0008006" key="4">
    <source>
        <dbReference type="Google" id="ProtNLM"/>
    </source>
</evidence>
<feature type="chain" id="PRO_5004825387" description="SCP domain-containing protein" evidence="1">
    <location>
        <begin position="17"/>
        <end position="124"/>
    </location>
</feature>
<protein>
    <recommendedName>
        <fullName evidence="4">SCP domain-containing protein</fullName>
    </recommendedName>
</protein>
<organism evidence="2 3">
    <name type="scientific">Necator americanus</name>
    <name type="common">Human hookworm</name>
    <dbReference type="NCBI Taxonomy" id="51031"/>
    <lineage>
        <taxon>Eukaryota</taxon>
        <taxon>Metazoa</taxon>
        <taxon>Ecdysozoa</taxon>
        <taxon>Nematoda</taxon>
        <taxon>Chromadorea</taxon>
        <taxon>Rhabditida</taxon>
        <taxon>Rhabditina</taxon>
        <taxon>Rhabditomorpha</taxon>
        <taxon>Strongyloidea</taxon>
        <taxon>Ancylostomatidae</taxon>
        <taxon>Bunostominae</taxon>
        <taxon>Necator</taxon>
    </lineage>
</organism>
<dbReference type="EMBL" id="KI659684">
    <property type="protein sequence ID" value="ETN78877.1"/>
    <property type="molecule type" value="Genomic_DNA"/>
</dbReference>
<name>W2TD02_NECAM</name>